<dbReference type="InterPro" id="IPR013785">
    <property type="entry name" value="Aldolase_TIM"/>
</dbReference>
<keyword evidence="15 17" id="KW-0511">Multifunctional enzyme</keyword>
<evidence type="ECO:0000256" key="14">
    <source>
        <dbReference type="ARBA" id="ARBA00023239"/>
    </source>
</evidence>
<evidence type="ECO:0000256" key="6">
    <source>
        <dbReference type="ARBA" id="ARBA00022723"/>
    </source>
</evidence>
<dbReference type="KEGG" id="cten:18246013"/>
<evidence type="ECO:0000313" key="24">
    <source>
        <dbReference type="EMBL" id="EGV61433.1"/>
    </source>
</evidence>
<comment type="similarity">
    <text evidence="17 18">In the C-terminal section; belongs to the shikimate dehydrogenase family.</text>
</comment>
<dbReference type="InterPro" id="IPR030960">
    <property type="entry name" value="DHQS/DOIS_N"/>
</dbReference>
<dbReference type="Gene3D" id="3.40.50.720">
    <property type="entry name" value="NAD(P)-binding Rossmann-like Domain"/>
    <property type="match status" value="1"/>
</dbReference>
<dbReference type="GO" id="GO:0004764">
    <property type="term" value="F:shikimate 3-dehydrogenase (NADP+) activity"/>
    <property type="evidence" value="ECO:0007669"/>
    <property type="project" value="UniProtKB-UniRule"/>
</dbReference>
<dbReference type="InterPro" id="IPR013708">
    <property type="entry name" value="Shikimate_DH-bd_N"/>
</dbReference>
<dbReference type="CDD" id="cd01065">
    <property type="entry name" value="NAD_bind_Shikimate_DH"/>
    <property type="match status" value="1"/>
</dbReference>
<dbReference type="SUPFAM" id="SSF51735">
    <property type="entry name" value="NAD(P)-binding Rossmann-fold domains"/>
    <property type="match status" value="1"/>
</dbReference>
<dbReference type="EC" id="2.5.1.19" evidence="17"/>
<keyword evidence="5 17" id="KW-0808">Transferase</keyword>
<dbReference type="GO" id="GO:0003866">
    <property type="term" value="F:3-phosphoshikimate 1-carboxyvinyltransferase activity"/>
    <property type="evidence" value="ECO:0007669"/>
    <property type="project" value="UniProtKB-UniRule"/>
</dbReference>
<dbReference type="GO" id="GO:0008652">
    <property type="term" value="P:amino acid biosynthetic process"/>
    <property type="evidence" value="ECO:0007669"/>
    <property type="project" value="UniProtKB-KW"/>
</dbReference>
<feature type="binding site" evidence="17">
    <location>
        <position position="188"/>
    </location>
    <ligand>
        <name>NAD(+)</name>
        <dbReference type="ChEBI" id="CHEBI:57540"/>
    </ligand>
</feature>
<dbReference type="GO" id="GO:0005737">
    <property type="term" value="C:cytoplasm"/>
    <property type="evidence" value="ECO:0007669"/>
    <property type="project" value="UniProtKB-SubCell"/>
</dbReference>
<dbReference type="InterPro" id="IPR010110">
    <property type="entry name" value="Shikimate_DH_AroM-type"/>
</dbReference>
<feature type="binding site" evidence="17">
    <location>
        <position position="159"/>
    </location>
    <ligand>
        <name>NAD(+)</name>
        <dbReference type="ChEBI" id="CHEBI:57540"/>
    </ligand>
</feature>
<feature type="binding site" evidence="17">
    <location>
        <begin position="112"/>
        <end position="114"/>
    </location>
    <ligand>
        <name>NAD(+)</name>
        <dbReference type="ChEBI" id="CHEBI:57540"/>
    </ligand>
</feature>
<dbReference type="STRING" id="590646.G3BAL3"/>
<dbReference type="CDD" id="cd08195">
    <property type="entry name" value="DHQS"/>
    <property type="match status" value="1"/>
</dbReference>
<dbReference type="SUPFAM" id="SSF51569">
    <property type="entry name" value="Aldolase"/>
    <property type="match status" value="1"/>
</dbReference>
<evidence type="ECO:0000259" key="19">
    <source>
        <dbReference type="Pfam" id="PF00275"/>
    </source>
</evidence>
<dbReference type="FunFam" id="3.65.10.10:FF:000007">
    <property type="entry name" value="Pentafunctional AROM polypeptide"/>
    <property type="match status" value="1"/>
</dbReference>
<keyword evidence="7 17" id="KW-0547">Nucleotide-binding</keyword>
<dbReference type="Gene3D" id="3.40.50.10860">
    <property type="entry name" value="Leucine Dehydrogenase, chain A, domain 1"/>
    <property type="match status" value="1"/>
</dbReference>
<dbReference type="Proteomes" id="UP000000707">
    <property type="component" value="Unassembled WGS sequence"/>
</dbReference>
<dbReference type="InterPro" id="IPR001986">
    <property type="entry name" value="Enolpyruvate_Tfrase_dom"/>
</dbReference>
<comment type="catalytic activity">
    <reaction evidence="16">
        <text>3-phosphoshikimate + phosphoenolpyruvate = 5-O-(1-carboxyvinyl)-3-phosphoshikimate + phosphate</text>
        <dbReference type="Rhea" id="RHEA:21256"/>
        <dbReference type="ChEBI" id="CHEBI:43474"/>
        <dbReference type="ChEBI" id="CHEBI:57701"/>
        <dbReference type="ChEBI" id="CHEBI:58702"/>
        <dbReference type="ChEBI" id="CHEBI:145989"/>
        <dbReference type="EC" id="2.5.1.19"/>
    </reaction>
    <physiologicalReaction direction="left-to-right" evidence="16">
        <dbReference type="Rhea" id="RHEA:21257"/>
    </physiologicalReaction>
</comment>
<evidence type="ECO:0000256" key="11">
    <source>
        <dbReference type="ARBA" id="ARBA00022857"/>
    </source>
</evidence>
<dbReference type="Pfam" id="PF01487">
    <property type="entry name" value="DHquinase_I"/>
    <property type="match status" value="1"/>
</dbReference>
<comment type="catalytic activity">
    <reaction evidence="17 18">
        <text>shikimate + NADP(+) = 3-dehydroshikimate + NADPH + H(+)</text>
        <dbReference type="Rhea" id="RHEA:17737"/>
        <dbReference type="ChEBI" id="CHEBI:15378"/>
        <dbReference type="ChEBI" id="CHEBI:16630"/>
        <dbReference type="ChEBI" id="CHEBI:36208"/>
        <dbReference type="ChEBI" id="CHEBI:57783"/>
        <dbReference type="ChEBI" id="CHEBI:58349"/>
        <dbReference type="EC" id="1.1.1.25"/>
    </reaction>
</comment>
<feature type="binding site" evidence="17">
    <location>
        <begin position="177"/>
        <end position="180"/>
    </location>
    <ligand>
        <name>NAD(+)</name>
        <dbReference type="ChEBI" id="CHEBI:57540"/>
    </ligand>
</feature>
<comment type="similarity">
    <text evidence="2">Belongs to the EPSP synthase family.</text>
</comment>
<comment type="catalytic activity">
    <reaction evidence="17 18">
        <text>3-dehydroquinate = 3-dehydroshikimate + H2O</text>
        <dbReference type="Rhea" id="RHEA:21096"/>
        <dbReference type="ChEBI" id="CHEBI:15377"/>
        <dbReference type="ChEBI" id="CHEBI:16630"/>
        <dbReference type="ChEBI" id="CHEBI:32364"/>
        <dbReference type="EC" id="4.2.1.10"/>
    </reaction>
</comment>
<feature type="region of interest" description="3-dehydroquinate synthase" evidence="17">
    <location>
        <begin position="1"/>
        <end position="380"/>
    </location>
</feature>
<evidence type="ECO:0000256" key="2">
    <source>
        <dbReference type="ARBA" id="ARBA00009948"/>
    </source>
</evidence>
<dbReference type="InterPro" id="IPR036291">
    <property type="entry name" value="NAD(P)-bd_dom_sf"/>
</dbReference>
<dbReference type="Gene3D" id="3.40.50.300">
    <property type="entry name" value="P-loop containing nucleotide triphosphate hydrolases"/>
    <property type="match status" value="1"/>
</dbReference>
<dbReference type="Gene3D" id="3.40.50.1970">
    <property type="match status" value="1"/>
</dbReference>
<name>G3BAL3_CANTC</name>
<evidence type="ECO:0000256" key="3">
    <source>
        <dbReference type="ARBA" id="ARBA00022490"/>
    </source>
</evidence>
<dbReference type="PANTHER" id="PTHR21090:SF5">
    <property type="entry name" value="PENTAFUNCTIONAL AROM POLYPEPTIDE"/>
    <property type="match status" value="1"/>
</dbReference>
<feature type="binding site" evidence="17">
    <location>
        <begin position="137"/>
        <end position="138"/>
    </location>
    <ligand>
        <name>NAD(+)</name>
        <dbReference type="ChEBI" id="CHEBI:57540"/>
    </ligand>
</feature>
<reference evidence="24 25" key="1">
    <citation type="journal article" date="2011" name="Proc. Natl. Acad. Sci. U.S.A.">
        <title>Comparative genomics of xylose-fermenting fungi for enhanced biofuel production.</title>
        <authorList>
            <person name="Wohlbach D.J."/>
            <person name="Kuo A."/>
            <person name="Sato T.K."/>
            <person name="Potts K.M."/>
            <person name="Salamov A.A."/>
            <person name="LaButti K.M."/>
            <person name="Sun H."/>
            <person name="Clum A."/>
            <person name="Pangilinan J.L."/>
            <person name="Lindquist E.A."/>
            <person name="Lucas S."/>
            <person name="Lapidus A."/>
            <person name="Jin M."/>
            <person name="Gunawan C."/>
            <person name="Balan V."/>
            <person name="Dale B.E."/>
            <person name="Jeffries T.W."/>
            <person name="Zinkel R."/>
            <person name="Barry K.W."/>
            <person name="Grigoriev I.V."/>
            <person name="Gasch A.P."/>
        </authorList>
    </citation>
    <scope>NUCLEOTIDE SEQUENCE [LARGE SCALE GENOMIC DNA]</scope>
    <source>
        <strain evidence="25">ATCC 10573 / BCRC 21748 / CBS 615 / JCM 9827 / NBRC 10315 / NRRL Y-1498 / VKM Y-70</strain>
    </source>
</reference>
<feature type="active site" description="Proton acceptor; for 3-dehydroquinate synthase activity" evidence="17">
    <location>
        <position position="254"/>
    </location>
</feature>
<comment type="subcellular location">
    <subcellularLocation>
        <location evidence="17 18">Cytoplasm</location>
    </subcellularLocation>
</comment>
<feature type="binding site" evidence="17">
    <location>
        <begin position="870"/>
        <end position="877"/>
    </location>
    <ligand>
        <name>ATP</name>
        <dbReference type="ChEBI" id="CHEBI:30616"/>
    </ligand>
</feature>
<evidence type="ECO:0000259" key="21">
    <source>
        <dbReference type="Pfam" id="PF08501"/>
    </source>
</evidence>
<evidence type="ECO:0000256" key="5">
    <source>
        <dbReference type="ARBA" id="ARBA00022679"/>
    </source>
</evidence>
<dbReference type="EC" id="4.2.1.10" evidence="17"/>
<feature type="binding site" evidence="17">
    <location>
        <position position="128"/>
    </location>
    <ligand>
        <name>7-phospho-2-dehydro-3-deoxy-D-arabino-heptonate</name>
        <dbReference type="ChEBI" id="CHEBI:58394"/>
    </ligand>
</feature>
<evidence type="ECO:0000256" key="7">
    <source>
        <dbReference type="ARBA" id="ARBA00022741"/>
    </source>
</evidence>
<dbReference type="SUPFAM" id="SSF53223">
    <property type="entry name" value="Aminoacid dehydrogenase-like, N-terminal domain"/>
    <property type="match status" value="1"/>
</dbReference>
<dbReference type="CDD" id="cd00502">
    <property type="entry name" value="DHQase_I"/>
    <property type="match status" value="1"/>
</dbReference>
<protein>
    <recommendedName>
        <fullName evidence="17">Pentafunctional AROM polypeptide</fullName>
    </recommendedName>
    <domain>
        <recommendedName>
            <fullName evidence="17">3-dehydroquinate synthase</fullName>
            <shortName evidence="17">DHQS</shortName>
            <ecNumber evidence="17">4.2.3.4</ecNumber>
        </recommendedName>
    </domain>
    <domain>
        <recommendedName>
            <fullName evidence="17">3-phosphoshikimate 1-carboxyvinyltransferase</fullName>
            <ecNumber evidence="17">2.5.1.19</ecNumber>
        </recommendedName>
        <alternativeName>
            <fullName evidence="17">5-enolpyruvylshikimate-3-phosphate synthase</fullName>
            <shortName evidence="17">EPSP synthase</shortName>
            <shortName evidence="17">EPSPS</shortName>
        </alternativeName>
    </domain>
    <domain>
        <recommendedName>
            <fullName evidence="17">Shikimate kinase</fullName>
            <shortName evidence="17">SK</shortName>
            <ecNumber evidence="17">2.7.1.71</ecNumber>
        </recommendedName>
    </domain>
    <domain>
        <recommendedName>
            <fullName evidence="17">3-dehydroquinate dehydratase</fullName>
            <shortName evidence="17">3-dehydroquinase</shortName>
            <ecNumber evidence="17">4.2.1.10</ecNumber>
        </recommendedName>
    </domain>
    <domain>
        <recommendedName>
            <fullName evidence="17">Shikimate dehydrogenase</fullName>
            <ecNumber evidence="17">1.1.1.25</ecNumber>
        </recommendedName>
    </domain>
</protein>
<feature type="binding site" evidence="17">
    <location>
        <position position="160"/>
    </location>
    <ligand>
        <name>7-phospho-2-dehydro-3-deoxy-D-arabino-heptonate</name>
        <dbReference type="ChEBI" id="CHEBI:58394"/>
    </ligand>
</feature>
<dbReference type="InterPro" id="IPR008289">
    <property type="entry name" value="Pentafunct_AroM"/>
</dbReference>
<dbReference type="FunFam" id="1.20.1090.10:FF:000007">
    <property type="entry name" value="Pentafunctional AROM polypeptide"/>
    <property type="match status" value="1"/>
</dbReference>
<evidence type="ECO:0000259" key="23">
    <source>
        <dbReference type="Pfam" id="PF24621"/>
    </source>
</evidence>
<feature type="active site" description="Schiff-base intermediate with substrate; for 3-dehydroquinate dehydratase activity" evidence="17">
    <location>
        <position position="1195"/>
    </location>
</feature>
<dbReference type="HAMAP" id="MF_00210">
    <property type="entry name" value="EPSP_synth"/>
    <property type="match status" value="1"/>
</dbReference>
<feature type="domain" description="SDH C-terminal" evidence="22">
    <location>
        <begin position="1525"/>
        <end position="1555"/>
    </location>
</feature>
<feature type="domain" description="Enolpyruvate transferase" evidence="19">
    <location>
        <begin position="405"/>
        <end position="838"/>
    </location>
</feature>
<dbReference type="Pfam" id="PF08501">
    <property type="entry name" value="Shikimate_dh_N"/>
    <property type="match status" value="1"/>
</dbReference>
<comment type="catalytic activity">
    <reaction evidence="17 18">
        <text>shikimate + ATP = 3-phosphoshikimate + ADP + H(+)</text>
        <dbReference type="Rhea" id="RHEA:13121"/>
        <dbReference type="ChEBI" id="CHEBI:15378"/>
        <dbReference type="ChEBI" id="CHEBI:30616"/>
        <dbReference type="ChEBI" id="CHEBI:36208"/>
        <dbReference type="ChEBI" id="CHEBI:145989"/>
        <dbReference type="ChEBI" id="CHEBI:456216"/>
        <dbReference type="EC" id="2.7.1.71"/>
    </reaction>
</comment>
<dbReference type="Gene3D" id="3.20.20.70">
    <property type="entry name" value="Aldolase class I"/>
    <property type="match status" value="1"/>
</dbReference>
<dbReference type="Pfam" id="PF01761">
    <property type="entry name" value="DHQ_synthase"/>
    <property type="match status" value="1"/>
</dbReference>
<comment type="catalytic activity">
    <reaction evidence="17 18">
        <text>7-phospho-2-dehydro-3-deoxy-D-arabino-heptonate = 3-dehydroquinate + phosphate</text>
        <dbReference type="Rhea" id="RHEA:21968"/>
        <dbReference type="ChEBI" id="CHEBI:32364"/>
        <dbReference type="ChEBI" id="CHEBI:43474"/>
        <dbReference type="ChEBI" id="CHEBI:58394"/>
        <dbReference type="EC" id="4.2.3.4"/>
    </reaction>
</comment>
<evidence type="ECO:0000259" key="20">
    <source>
        <dbReference type="Pfam" id="PF01761"/>
    </source>
</evidence>
<evidence type="ECO:0000256" key="9">
    <source>
        <dbReference type="ARBA" id="ARBA00022833"/>
    </source>
</evidence>
<keyword evidence="14 17" id="KW-0456">Lyase</keyword>
<dbReference type="PROSITE" id="PS00885">
    <property type="entry name" value="EPSP_SYNTHASE_2"/>
    <property type="match status" value="1"/>
</dbReference>
<keyword evidence="12 17" id="KW-0560">Oxidoreductase</keyword>
<comment type="pathway">
    <text evidence="1 17 18">Metabolic intermediate biosynthesis; chorismate biosynthesis; chorismate from D-erythrose 4-phosphate and phosphoenolpyruvate: step 6/7.</text>
</comment>
<evidence type="ECO:0000256" key="12">
    <source>
        <dbReference type="ARBA" id="ARBA00023002"/>
    </source>
</evidence>
<evidence type="ECO:0000313" key="25">
    <source>
        <dbReference type="Proteomes" id="UP000000707"/>
    </source>
</evidence>
<dbReference type="InterPro" id="IPR006264">
    <property type="entry name" value="EPSP_synthase"/>
</dbReference>
<dbReference type="GeneID" id="18246013"/>
<evidence type="ECO:0000256" key="1">
    <source>
        <dbReference type="ARBA" id="ARBA00004811"/>
    </source>
</evidence>
<feature type="binding site" evidence="17">
    <location>
        <position position="265"/>
    </location>
    <ligand>
        <name>7-phospho-2-dehydro-3-deoxy-D-arabino-heptonate</name>
        <dbReference type="ChEBI" id="CHEBI:58394"/>
    </ligand>
</feature>
<feature type="binding site" evidence="17">
    <location>
        <position position="281"/>
    </location>
    <ligand>
        <name>7-phospho-2-dehydro-3-deoxy-D-arabino-heptonate</name>
        <dbReference type="ChEBI" id="CHEBI:58394"/>
    </ligand>
</feature>
<dbReference type="InterPro" id="IPR027417">
    <property type="entry name" value="P-loop_NTPase"/>
</dbReference>
<evidence type="ECO:0000256" key="16">
    <source>
        <dbReference type="ARBA" id="ARBA00044633"/>
    </source>
</evidence>
<dbReference type="PANTHER" id="PTHR21090">
    <property type="entry name" value="AROM/DEHYDROQUINATE SYNTHASE"/>
    <property type="match status" value="1"/>
</dbReference>
<dbReference type="NCBIfam" id="TIGR01809">
    <property type="entry name" value="Shik-DH-AROM"/>
    <property type="match status" value="1"/>
</dbReference>
<gene>
    <name evidence="24" type="ORF">CANTEDRAFT_108220</name>
</gene>
<dbReference type="InterPro" id="IPR036968">
    <property type="entry name" value="Enolpyruvate_Tfrase_sf"/>
</dbReference>
<comment type="cofactor">
    <cofactor evidence="17 18">
        <name>Zn(2+)</name>
        <dbReference type="ChEBI" id="CHEBI:29105"/>
    </cofactor>
    <text evidence="17 18">Binds 2 Zn(2+) ions per subunit.</text>
</comment>
<comment type="similarity">
    <text evidence="17 18">In the 4th section; belongs to the type-I 3-dehydroquinase family.</text>
</comment>
<dbReference type="InterPro" id="IPR041121">
    <property type="entry name" value="SDH_C"/>
</dbReference>
<feature type="binding site" evidence="17">
    <location>
        <position position="352"/>
    </location>
    <ligand>
        <name>7-phospho-2-dehydro-3-deoxy-D-arabino-heptonate</name>
        <dbReference type="ChEBI" id="CHEBI:58394"/>
    </ligand>
</feature>
<feature type="binding site" evidence="17">
    <location>
        <begin position="192"/>
        <end position="195"/>
    </location>
    <ligand>
        <name>7-phospho-2-dehydro-3-deoxy-D-arabino-heptonate</name>
        <dbReference type="ChEBI" id="CHEBI:58394"/>
    </ligand>
</feature>
<evidence type="ECO:0000256" key="18">
    <source>
        <dbReference type="PIRNR" id="PIRNR000514"/>
    </source>
</evidence>
<keyword evidence="9 17" id="KW-0862">Zinc</keyword>
<dbReference type="Pfam" id="PF24621">
    <property type="entry name" value="DHQS_C"/>
    <property type="match status" value="1"/>
</dbReference>
<keyword evidence="4 17" id="KW-0028">Amino-acid biosynthesis</keyword>
<dbReference type="FunFam" id="3.40.50.300:FF:001256">
    <property type="entry name" value="Pentafunctional AROM polypeptide"/>
    <property type="match status" value="1"/>
</dbReference>
<dbReference type="EC" id="4.2.3.4" evidence="17"/>
<feature type="binding site" evidence="17">
    <location>
        <position position="117"/>
    </location>
    <ligand>
        <name>NAD(+)</name>
        <dbReference type="ChEBI" id="CHEBI:57540"/>
    </ligand>
</feature>
<comment type="caution">
    <text evidence="17">Lacks conserved residue(s) required for the propagation of feature annotation.</text>
</comment>
<feature type="binding site" evidence="17">
    <location>
        <begin position="43"/>
        <end position="45"/>
    </location>
    <ligand>
        <name>NAD(+)</name>
        <dbReference type="ChEBI" id="CHEBI:57540"/>
    </ligand>
</feature>
<dbReference type="PROSITE" id="PS00104">
    <property type="entry name" value="EPSP_SYNTHASE_1"/>
    <property type="match status" value="1"/>
</dbReference>
<evidence type="ECO:0000256" key="8">
    <source>
        <dbReference type="ARBA" id="ARBA00022777"/>
    </source>
</evidence>
<feature type="active site" description="Proton acceptor; for 3-dehydroquinate synthase activity" evidence="17">
    <location>
        <position position="269"/>
    </location>
</feature>
<dbReference type="GO" id="GO:0046872">
    <property type="term" value="F:metal ion binding"/>
    <property type="evidence" value="ECO:0007669"/>
    <property type="project" value="UniProtKB-UniRule"/>
</dbReference>
<dbReference type="FunFam" id="3.65.10.10:FF:000008">
    <property type="entry name" value="Pentafunctional AROM polypeptide"/>
    <property type="match status" value="1"/>
</dbReference>
<keyword evidence="25" id="KW-1185">Reference proteome</keyword>
<comment type="similarity">
    <text evidence="17">In the N-terminal section; belongs to the sugar phosphate cyclases superfamily. Dehydroquinate synthase family.</text>
</comment>
<feature type="region of interest" description="Shikimate dehydrogenase" evidence="17">
    <location>
        <begin position="1270"/>
        <end position="1558"/>
    </location>
</feature>
<evidence type="ECO:0000256" key="4">
    <source>
        <dbReference type="ARBA" id="ARBA00022605"/>
    </source>
</evidence>
<keyword evidence="11 17" id="KW-0521">NADP</keyword>
<evidence type="ECO:0000256" key="10">
    <source>
        <dbReference type="ARBA" id="ARBA00022840"/>
    </source>
</evidence>
<feature type="binding site" evidence="17">
    <location>
        <position position="265"/>
    </location>
    <ligand>
        <name>Zn(2+)</name>
        <dbReference type="ChEBI" id="CHEBI:29105"/>
        <note>catalytic</note>
    </ligand>
</feature>
<dbReference type="GO" id="GO:0009073">
    <property type="term" value="P:aromatic amino acid family biosynthetic process"/>
    <property type="evidence" value="ECO:0007669"/>
    <property type="project" value="UniProtKB-UniRule"/>
</dbReference>
<evidence type="ECO:0000256" key="17">
    <source>
        <dbReference type="HAMAP-Rule" id="MF_03143"/>
    </source>
</evidence>
<sequence length="1558" mass="170480">MANIEKVSILGSDSIHIGYGIQDHIVGEILATQHSSTYVIITDTNMAKTSPYAKLSANFKHQLSVKKPESRLLTYTVPPGEDNKNRETKAAVEDYLLQQGCTRDTLILAVGGGVIGDMIGFVAATFMRGVRFIQIPTSLLAMVDSSIGGKTAIDTPLGKNFVGAFHQPKYVFIDVSFLETLPTRQFINGMAEVVKTAAIWNEDEFTRLENFAKTFIEVVSNTQVQLSSIKQDLIKTVLESVKVKADVVSNDEKELGLRNLLNFGHTIGHAIEAVLTPEALHGECVSVGMILEAELARYFGVLSPVAVARLSKCLASYHLPISIDDEGLLQKVGNKRKNINLDILLKKMSIDKKNDGSKIRCVLLESIGKCYQLKAHQISKQDLGFVLTDETLVHNFDANRIPTSNVVIPPGSKSISNRALVLAALGEGTVRIKNLLHSDDTKHMLAAVSTLKGAAISAEDSGETLIVKGNGGKMFTTGDQLYLGNAGTASRFLTTVASLVGINPETNEKHVILTGNARMQERPIGPLVDALRANGSLVEYLNSQGSLPLKIEAGRGLKGGRIELAATISSQYVSSILMCAPYADEPVTLVLVGGKPISQLYIDMTTAMMRDFGIEVTKSTTEEHTYHIPKGVYKNPAEYVVESDASSATYPLAFAALTGTSVTVPNIGSASLQGDARFAVDVLKPMGCKVDQSTHSTTVTGPPVGTLKPLPHVDMEPMTDAFLTASVVAAVAVDGSQSTSITGIANQRVKECNRIEAMVTQLAKFGVKANELPDGIEIHGIDYKTLKSPTAEVGGVHTYDDHRVAMSFSLLAGLCPEPVLILERSCTGKTWPGWWDILHTKFNVELDGHEPEKTLNNTNDLRDRNIIIIGMRAAGKTTLSKWISNHLGYSFLDLDDIFVERFKDIREYIKEHGWEAFRKEEAAIAAEYVGSQHKRFVISTGGGIVESAESRKLLKKYVEDGGIVLHLHRDIEETVTFLSADTSRPAYIDEIKEVWNRREDWYYECSSHHYYSPHCATSEEFENLRSVFVKFINSITGLSSVQVPTKKSYALEVTCQSTKELKKDFEEISVGVSAVKINIDYLKAVNKATVCEQICYLRTLTSLPIIFSVKTESQGGKLNDADLDLVESLYDVGFKLGVEYADIQMDLPGELLHKIVSNKRFTKLIASYRSESDWISAEWVNKYNLAVALNADVVKLVGVAKQFQDNFTLEQFRASHSSIPLIAYNEREAGKLTKITNTIFTPVSHDLLNSNELTVPESNYAYSLVGGYTSLKFWIVGEPVSHSRSPPLHNSAYEKLKLPYTFDRFESSDAAKVFSTLIENVDDFGGLAVTMPLKIDMMKYVSELSVSAKVIGAINTVIPLASHPGKYFGDNTDWVGIKNSFVRDGVPNITNMPVNGLVIGGGGTSRAALFALHDMGCKKIYMVNRTVSKIVDIKNTFPSEYNIEILDSMDAVSKADPVSIAVSCVPADKPLDSSIAEKVSAILENGIAAKVGDFVPSLLDAAYKPAVTPMMELAKTKYHWNVIRGVEMLVNQGEKQFEIFTGIVPPYDAIHDAVLSLD</sequence>
<keyword evidence="10 17" id="KW-0067">ATP-binding</keyword>
<dbReference type="InterPro" id="IPR023193">
    <property type="entry name" value="EPSP_synthase_CS"/>
</dbReference>
<dbReference type="HAMAP" id="MF_03143">
    <property type="entry name" value="Pentafunct_AroM"/>
    <property type="match status" value="1"/>
</dbReference>
<dbReference type="EMBL" id="GL996527">
    <property type="protein sequence ID" value="EGV61433.1"/>
    <property type="molecule type" value="Genomic_DNA"/>
</dbReference>
<keyword evidence="13 17" id="KW-0057">Aromatic amino acid biosynthesis</keyword>
<dbReference type="HOGENOM" id="CLU_001201_1_2_1"/>
<feature type="binding site" evidence="17">
    <location>
        <position position="244"/>
    </location>
    <ligand>
        <name>7-phospho-2-dehydro-3-deoxy-D-arabino-heptonate</name>
        <dbReference type="ChEBI" id="CHEBI:58394"/>
    </ligand>
</feature>
<dbReference type="Pfam" id="PF18317">
    <property type="entry name" value="SDH_C"/>
    <property type="match status" value="1"/>
</dbReference>
<dbReference type="OrthoDB" id="197068at2759"/>
<dbReference type="InterPro" id="IPR001381">
    <property type="entry name" value="DHquinase_I"/>
</dbReference>
<dbReference type="PRINTS" id="PR01100">
    <property type="entry name" value="SHIKIMTKNASE"/>
</dbReference>
<dbReference type="SUPFAM" id="SSF52540">
    <property type="entry name" value="P-loop containing nucleoside triphosphate hydrolases"/>
    <property type="match status" value="1"/>
</dbReference>
<dbReference type="InterPro" id="IPR031322">
    <property type="entry name" value="Shikimate/glucono_kinase"/>
</dbReference>
<dbReference type="UniPathway" id="UPA00053">
    <property type="reaction ID" value="UER00085"/>
</dbReference>
<dbReference type="Pfam" id="PF00275">
    <property type="entry name" value="EPSP_synthase"/>
    <property type="match status" value="1"/>
</dbReference>
<dbReference type="NCBIfam" id="TIGR01357">
    <property type="entry name" value="aroB"/>
    <property type="match status" value="1"/>
</dbReference>
<dbReference type="GO" id="GO:0005524">
    <property type="term" value="F:ATP binding"/>
    <property type="evidence" value="ECO:0007669"/>
    <property type="project" value="UniProtKB-UniRule"/>
</dbReference>
<feature type="binding site" evidence="17">
    <location>
        <position position="144"/>
    </location>
    <ligand>
        <name>7-phospho-2-dehydro-3-deoxy-D-arabino-heptonate</name>
        <dbReference type="ChEBI" id="CHEBI:58394"/>
    </ligand>
</feature>
<dbReference type="Gene3D" id="1.20.1090.10">
    <property type="entry name" value="Dehydroquinate synthase-like - alpha domain"/>
    <property type="match status" value="1"/>
</dbReference>
<feature type="domain" description="Shikimate dehydrogenase substrate binding N-terminal" evidence="21">
    <location>
        <begin position="1275"/>
        <end position="1357"/>
    </location>
</feature>
<dbReference type="PIRSF" id="PIRSF000514">
    <property type="entry name" value="Pentafunct_AroM"/>
    <property type="match status" value="1"/>
</dbReference>
<dbReference type="InterPro" id="IPR013792">
    <property type="entry name" value="RNA3'P_cycl/enolpyr_Trfase_a/b"/>
</dbReference>
<comment type="similarity">
    <text evidence="17 18">In the 3rd section; belongs to the shikimate kinase family.</text>
</comment>
<dbReference type="eggNOG" id="KOG0692">
    <property type="taxonomic scope" value="Eukaryota"/>
</dbReference>
<dbReference type="GO" id="GO:0009423">
    <property type="term" value="P:chorismate biosynthetic process"/>
    <property type="evidence" value="ECO:0007669"/>
    <property type="project" value="UniProtKB-UniRule"/>
</dbReference>
<dbReference type="SUPFAM" id="SSF56796">
    <property type="entry name" value="Dehydroquinate synthase-like"/>
    <property type="match status" value="1"/>
</dbReference>
<dbReference type="NCBIfam" id="TIGR01356">
    <property type="entry name" value="aroA"/>
    <property type="match status" value="1"/>
</dbReference>
<dbReference type="GO" id="GO:0004765">
    <property type="term" value="F:shikimate kinase activity"/>
    <property type="evidence" value="ECO:0007669"/>
    <property type="project" value="UniProtKB-UniRule"/>
</dbReference>
<dbReference type="SUPFAM" id="SSF55205">
    <property type="entry name" value="EPT/RTPC-like"/>
    <property type="match status" value="1"/>
</dbReference>
<keyword evidence="8 17" id="KW-0418">Kinase</keyword>
<dbReference type="CDD" id="cd00464">
    <property type="entry name" value="SK"/>
    <property type="match status" value="1"/>
</dbReference>
<feature type="binding site" evidence="17">
    <location>
        <position position="192"/>
    </location>
    <ligand>
        <name>Zn(2+)</name>
        <dbReference type="ChEBI" id="CHEBI:29105"/>
        <note>catalytic</note>
    </ligand>
</feature>
<feature type="binding site" evidence="17">
    <location>
        <begin position="258"/>
        <end position="262"/>
    </location>
    <ligand>
        <name>7-phospho-2-dehydro-3-deoxy-D-arabino-heptonate</name>
        <dbReference type="ChEBI" id="CHEBI:58394"/>
    </ligand>
</feature>
<accession>G3BAL3</accession>
<comment type="subunit">
    <text evidence="17 18">Homodimer.</text>
</comment>
<dbReference type="GO" id="GO:0003855">
    <property type="term" value="F:3-dehydroquinate dehydratase activity"/>
    <property type="evidence" value="ECO:0007669"/>
    <property type="project" value="UniProtKB-UniRule"/>
</dbReference>
<keyword evidence="6 17" id="KW-0479">Metal-binding</keyword>
<feature type="binding site" evidence="17">
    <location>
        <position position="281"/>
    </location>
    <ligand>
        <name>Zn(2+)</name>
        <dbReference type="ChEBI" id="CHEBI:29105"/>
        <note>catalytic</note>
    </ligand>
</feature>
<dbReference type="EC" id="2.7.1.71" evidence="17"/>
<dbReference type="InterPro" id="IPR056179">
    <property type="entry name" value="DHQS_C"/>
</dbReference>
<dbReference type="EC" id="1.1.1.25" evidence="17"/>
<comment type="function">
    <text evidence="17 18">The AROM polypeptide catalyzes 5 consecutive enzymatic reactions in prechorismate polyaromatic amino acid biosynthesis.</text>
</comment>
<dbReference type="CDD" id="cd01556">
    <property type="entry name" value="EPSP_synthase"/>
    <property type="match status" value="1"/>
</dbReference>
<evidence type="ECO:0000259" key="22">
    <source>
        <dbReference type="Pfam" id="PF18317"/>
    </source>
</evidence>
<dbReference type="Gene3D" id="3.65.10.10">
    <property type="entry name" value="Enolpyruvate transferase domain"/>
    <property type="match status" value="2"/>
</dbReference>
<proteinExistence type="inferred from homology"/>
<evidence type="ECO:0000256" key="13">
    <source>
        <dbReference type="ARBA" id="ARBA00023141"/>
    </source>
</evidence>
<comment type="pathway">
    <text evidence="17 18">Metabolic intermediate biosynthesis; chorismate biosynthesis; chorismate from D-erythrose 4-phosphate and phosphoenolpyruvate: step 4/7.</text>
</comment>
<dbReference type="InterPro" id="IPR000623">
    <property type="entry name" value="Shikimate_kinase/TSH1"/>
</dbReference>
<dbReference type="HAMAP" id="MF_00109">
    <property type="entry name" value="Shikimate_kinase"/>
    <property type="match status" value="1"/>
</dbReference>
<evidence type="ECO:0000256" key="15">
    <source>
        <dbReference type="ARBA" id="ARBA00023268"/>
    </source>
</evidence>
<comment type="pathway">
    <text evidence="17 18">Metabolic intermediate biosynthesis; chorismate biosynthesis; chorismate from D-erythrose 4-phosphate and phosphoenolpyruvate: step 3/7.</text>
</comment>
<comment type="pathway">
    <text evidence="17 18">Metabolic intermediate biosynthesis; chorismate biosynthesis; chorismate from D-erythrose 4-phosphate and phosphoenolpyruvate: step 2/7.</text>
</comment>
<dbReference type="InterPro" id="IPR046346">
    <property type="entry name" value="Aminoacid_DH-like_N_sf"/>
</dbReference>
<organism evidence="25">
    <name type="scientific">Candida tenuis (strain ATCC 10573 / BCRC 21748 / CBS 615 / JCM 9827 / NBRC 10315 / NRRL Y-1498 / VKM Y-70)</name>
    <name type="common">Yeast</name>
    <name type="synonym">Yamadazyma tenuis</name>
    <dbReference type="NCBI Taxonomy" id="590646"/>
    <lineage>
        <taxon>Eukaryota</taxon>
        <taxon>Fungi</taxon>
        <taxon>Dikarya</taxon>
        <taxon>Ascomycota</taxon>
        <taxon>Saccharomycotina</taxon>
        <taxon>Pichiomycetes</taxon>
        <taxon>Debaryomycetaceae</taxon>
        <taxon>Yamadazyma</taxon>
    </lineage>
</organism>
<comment type="similarity">
    <text evidence="17 18">In the 2nd section; belongs to the EPSP synthase family.</text>
</comment>
<feature type="binding site" evidence="17">
    <location>
        <begin position="81"/>
        <end position="84"/>
    </location>
    <ligand>
        <name>NAD(+)</name>
        <dbReference type="ChEBI" id="CHEBI:57540"/>
    </ligand>
</feature>
<dbReference type="FunFam" id="3.40.50.1970:FF:000007">
    <property type="entry name" value="Pentafunctional AROM polypeptide"/>
    <property type="match status" value="1"/>
</dbReference>
<feature type="binding site" evidence="17">
    <location>
        <position position="150"/>
    </location>
    <ligand>
        <name>7-phospho-2-dehydro-3-deoxy-D-arabino-heptonate</name>
        <dbReference type="ChEBI" id="CHEBI:58394"/>
    </ligand>
</feature>
<keyword evidence="3 17" id="KW-0963">Cytoplasm</keyword>
<comment type="pathway">
    <text evidence="17 18">Metabolic intermediate biosynthesis; chorismate biosynthesis; chorismate from D-erythrose 4-phosphate and phosphoenolpyruvate: step 5/7.</text>
</comment>
<feature type="domain" description="3-dehydroquinate synthase C-terminal" evidence="23">
    <location>
        <begin position="189"/>
        <end position="354"/>
    </location>
</feature>
<dbReference type="InterPro" id="IPR016037">
    <property type="entry name" value="DHQ_synth_AroB"/>
</dbReference>
<dbReference type="Pfam" id="PF01202">
    <property type="entry name" value="SKI"/>
    <property type="match status" value="1"/>
</dbReference>
<comment type="similarity">
    <text evidence="18">In the N-terminal section; belongs to the dehydroquinate synthase family.</text>
</comment>
<feature type="domain" description="3-dehydroquinate synthase N-terminal" evidence="20">
    <location>
        <begin position="75"/>
        <end position="187"/>
    </location>
</feature>
<feature type="active site" description="For EPSP synthase activity" evidence="17">
    <location>
        <position position="826"/>
    </location>
</feature>
<dbReference type="GO" id="GO:0003856">
    <property type="term" value="F:3-dehydroquinate synthase activity"/>
    <property type="evidence" value="ECO:0007669"/>
    <property type="project" value="UniProtKB-UniRule"/>
</dbReference>